<feature type="compositionally biased region" description="Basic and acidic residues" evidence="2">
    <location>
        <begin position="75"/>
        <end position="96"/>
    </location>
</feature>
<reference evidence="5" key="1">
    <citation type="submission" date="2017-03" db="EMBL/GenBank/DDBJ databases">
        <title>Genomes of endolithic fungi from Antarctica.</title>
        <authorList>
            <person name="Coleine C."/>
            <person name="Masonjones S."/>
            <person name="Stajich J.E."/>
        </authorList>
    </citation>
    <scope>NUCLEOTIDE SEQUENCE [LARGE SCALE GENOMIC DNA]</scope>
    <source>
        <strain evidence="5">CCFEE 5527</strain>
    </source>
</reference>
<dbReference type="PANTHER" id="PTHR13056">
    <property type="entry name" value="VACUOLAR FUSION PROTEIN CCZ1 HOMOLOG-RELATED"/>
    <property type="match status" value="1"/>
</dbReference>
<evidence type="ECO:0000256" key="2">
    <source>
        <dbReference type="SAM" id="MobiDB-lite"/>
    </source>
</evidence>
<dbReference type="Proteomes" id="UP000192596">
    <property type="component" value="Unassembled WGS sequence"/>
</dbReference>
<feature type="region of interest" description="Disordered" evidence="2">
    <location>
        <begin position="365"/>
        <end position="449"/>
    </location>
</feature>
<sequence>MTSPPPHPRVTPARLSFLAIYNPTLGPTDDTFADQLVFWYSRAAAESRTAHKKRGDAGTIRGKGGAVRGKGRATRGKDSVGEKGGADGVKTGRDGELQEEENERLRQIGLAQGMVHFARTFSNGEPVDSVETEKSRIVLKELEGGWWVLASIDLTRLPSTPDTSILSTTKPGPNEDKKSQVEYSSREVSPPLLLTQQLVQAHHMFSLHHGFSLDELFVKMSRDRFCSVLGRYWNRFARSWDVLLHGNPAVDVLAGLKLASGGELGFGVGEEEWGSGERDVLEDVVHRTEGLVEMVVARYGEPAAFTKRQASTYEMAEALPWLGSGDAPTASDGVFFSGVGAVDRPSLSKIAYWMQHVYTHGEYAYGVHDNPSRERRKTRRRPVSTTNGDSSTAKENASAKLTKDVQPAAAEKAKPRLSPDVDRDSVESRDRTIAKSGAPPADRPGIPPPIVSAAEQALQKATAASAKKVAVPDAQESDDSGTTMGIPDQYMKYMTFGLSTLAKSYNTKRPELRRNSTGSSTTLKAVNSGRTLRSSDKDDLSINGDDEPAMSSVDPIPDGDTLKAKLAHQIRQENKGYFLIGYTGDLDIEHDVDESELTDGSAHDDSGGSRTVLRTIHIKFTAAPAPSAPNPEPTSEEPERGRKGMPNRQSSSQSSSPQHSKRLRVLLYVHRPFMYAFLFEQRAESLSYTAFYKSLHRNLQPIHKPLLTSTNSRKVAQRIETSQLEASETASIASARTLSKSATETFPIYDLLYDPLRLTVHTSIPDIPAPGTSAAEGLGPSNRTSAAPWTRLDALNVHSQILSSLASTTGKIGELERTSKTSRGWWVVWLRLSPSTPGDTSITTATPPAQFEQKQRTSSRRPSNADTARTPTHTPAPLVKDTHRIAFLVRRANDASSSVKASTGSRVASGMWNTLALRGPATEEKTGGAGAGWGPAALAGGIGVDARKYVEGLLSLNR</sequence>
<gene>
    <name evidence="4" type="ORF">B0A48_11326</name>
</gene>
<organism evidence="4 5">
    <name type="scientific">Cryoendolithus antarcticus</name>
    <dbReference type="NCBI Taxonomy" id="1507870"/>
    <lineage>
        <taxon>Eukaryota</taxon>
        <taxon>Fungi</taxon>
        <taxon>Dikarya</taxon>
        <taxon>Ascomycota</taxon>
        <taxon>Pezizomycotina</taxon>
        <taxon>Dothideomycetes</taxon>
        <taxon>Dothideomycetidae</taxon>
        <taxon>Cladosporiales</taxon>
        <taxon>Cladosporiaceae</taxon>
        <taxon>Cryoendolithus</taxon>
    </lineage>
</organism>
<evidence type="ECO:0000259" key="3">
    <source>
        <dbReference type="Pfam" id="PF19031"/>
    </source>
</evidence>
<evidence type="ECO:0000313" key="4">
    <source>
        <dbReference type="EMBL" id="OQO03042.1"/>
    </source>
</evidence>
<feature type="compositionally biased region" description="Basic and acidic residues" evidence="2">
    <location>
        <begin position="411"/>
        <end position="433"/>
    </location>
</feature>
<dbReference type="PANTHER" id="PTHR13056:SF0">
    <property type="entry name" value="VACUOLAR FUSION PROTEIN CCZ1 HOMOLOG-RELATED"/>
    <property type="match status" value="1"/>
</dbReference>
<feature type="region of interest" description="Disordered" evidence="2">
    <location>
        <begin position="50"/>
        <end position="100"/>
    </location>
</feature>
<feature type="compositionally biased region" description="Polar residues" evidence="2">
    <location>
        <begin position="837"/>
        <end position="847"/>
    </location>
</feature>
<dbReference type="AlphaFoldDB" id="A0A1V8SVY3"/>
<dbReference type="InParanoid" id="A0A1V8SVY3"/>
<protein>
    <recommendedName>
        <fullName evidence="3">CCZ1/INTU/HSP4 first Longin domain-containing protein</fullName>
    </recommendedName>
</protein>
<feature type="compositionally biased region" description="Polar residues" evidence="2">
    <location>
        <begin position="383"/>
        <end position="395"/>
    </location>
</feature>
<feature type="region of interest" description="Disordered" evidence="2">
    <location>
        <begin position="620"/>
        <end position="659"/>
    </location>
</feature>
<evidence type="ECO:0000313" key="5">
    <source>
        <dbReference type="Proteomes" id="UP000192596"/>
    </source>
</evidence>
<dbReference type="OrthoDB" id="240546at2759"/>
<keyword evidence="5" id="KW-1185">Reference proteome</keyword>
<feature type="region of interest" description="Disordered" evidence="2">
    <location>
        <begin position="837"/>
        <end position="877"/>
    </location>
</feature>
<feature type="compositionally biased region" description="Polar residues" evidence="2">
    <location>
        <begin position="160"/>
        <end position="171"/>
    </location>
</feature>
<comment type="caution">
    <text evidence="4">The sequence shown here is derived from an EMBL/GenBank/DDBJ whole genome shotgun (WGS) entry which is preliminary data.</text>
</comment>
<dbReference type="InterPro" id="IPR013176">
    <property type="entry name" value="Ccz1"/>
</dbReference>
<name>A0A1V8SVY3_9PEZI</name>
<proteinExistence type="inferred from homology"/>
<dbReference type="GO" id="GO:0016192">
    <property type="term" value="P:vesicle-mediated transport"/>
    <property type="evidence" value="ECO:0007669"/>
    <property type="project" value="InterPro"/>
</dbReference>
<feature type="domain" description="CCZ1/INTU/HSP4 first Longin" evidence="3">
    <location>
        <begin position="98"/>
        <end position="210"/>
    </location>
</feature>
<feature type="region of interest" description="Disordered" evidence="2">
    <location>
        <begin position="160"/>
        <end position="182"/>
    </location>
</feature>
<feature type="compositionally biased region" description="Polar residues" evidence="2">
    <location>
        <begin position="860"/>
        <end position="873"/>
    </location>
</feature>
<dbReference type="GO" id="GO:0035658">
    <property type="term" value="C:Mon1-Ccz1 complex"/>
    <property type="evidence" value="ECO:0007669"/>
    <property type="project" value="InterPro"/>
</dbReference>
<accession>A0A1V8SVY3</accession>
<feature type="region of interest" description="Disordered" evidence="2">
    <location>
        <begin position="507"/>
        <end position="557"/>
    </location>
</feature>
<dbReference type="InterPro" id="IPR043987">
    <property type="entry name" value="CCZ1/INTU/HSP4_longin_1"/>
</dbReference>
<evidence type="ECO:0000256" key="1">
    <source>
        <dbReference type="ARBA" id="ARBA00005352"/>
    </source>
</evidence>
<comment type="similarity">
    <text evidence="1">Belongs to the CCZ1 family.</text>
</comment>
<dbReference type="STRING" id="1507870.A0A1V8SVY3"/>
<dbReference type="Pfam" id="PF19031">
    <property type="entry name" value="Intu_longin_1"/>
    <property type="match status" value="1"/>
</dbReference>
<dbReference type="EMBL" id="NAJO01000026">
    <property type="protein sequence ID" value="OQO03042.1"/>
    <property type="molecule type" value="Genomic_DNA"/>
</dbReference>
<feature type="compositionally biased region" description="Low complexity" evidence="2">
    <location>
        <begin position="649"/>
        <end position="658"/>
    </location>
</feature>
<feature type="compositionally biased region" description="Polar residues" evidence="2">
    <location>
        <begin position="515"/>
        <end position="532"/>
    </location>
</feature>